<dbReference type="InterPro" id="IPR013767">
    <property type="entry name" value="PAS_fold"/>
</dbReference>
<dbReference type="SUPFAM" id="SSF103190">
    <property type="entry name" value="Sensory domain-like"/>
    <property type="match status" value="1"/>
</dbReference>
<dbReference type="InterPro" id="IPR016120">
    <property type="entry name" value="Sig_transdc_His_kin_SpoOB"/>
</dbReference>
<dbReference type="InterPro" id="IPR000014">
    <property type="entry name" value="PAS"/>
</dbReference>
<keyword evidence="8" id="KW-0547">Nucleotide-binding</keyword>
<keyword evidence="12" id="KW-0902">Two-component regulatory system</keyword>
<dbReference type="SUPFAM" id="SSF55785">
    <property type="entry name" value="PYP-like sensor domain (PAS domain)"/>
    <property type="match status" value="1"/>
</dbReference>
<evidence type="ECO:0000256" key="10">
    <source>
        <dbReference type="ARBA" id="ARBA00022840"/>
    </source>
</evidence>
<dbReference type="PANTHER" id="PTHR43547">
    <property type="entry name" value="TWO-COMPONENT HISTIDINE KINASE"/>
    <property type="match status" value="1"/>
</dbReference>
<dbReference type="InterPro" id="IPR035965">
    <property type="entry name" value="PAS-like_dom_sf"/>
</dbReference>
<evidence type="ECO:0000256" key="4">
    <source>
        <dbReference type="ARBA" id="ARBA00022475"/>
    </source>
</evidence>
<dbReference type="Gene3D" id="3.30.565.10">
    <property type="entry name" value="Histidine kinase-like ATPase, C-terminal domain"/>
    <property type="match status" value="1"/>
</dbReference>
<gene>
    <name evidence="16" type="ORF">BED47_14270</name>
</gene>
<sequence length="536" mass="60025">MRDQRFRFKLSTIIIFFVCLVVLLSLMITDLLISNNVSNKLIKNQEEKAIIVARTVAKSQLVIDEISDKQPTTAIQDYTKDIQTATNVLFIVVMDMNGIRKSHPNPEKIGKHFVGGDEKAALKGKEYISISHGTLGESVRAFTPIYNGRNEQIGVVAVGISLKSVESVLGKSHWNILIVTVLGLIIGIIGAILLARYIKRILLGLEPFAIARILEERSTMLQSVHEGIIAVDNQSIITLVNKSALQIFQKAGLSQKPVGMKIDEYMPSTRLDYVLETGKPELDEEQNINGISILVNRVPLLVNGEVVGAISTFRDKTEVNQLAEQLTGVKMYAESLRAQSHEFMNRLHVILGMVQMKSYDELSDFIRTLVNYQNQEFGNITQHIKDPALAGFIMGKLSYAREENVELSFECNNVIPEPKDPQFTQELITILGNLIDNSIEAMSDTDEKTLEVNFNYTEKFLTIEVLDSGPGMSDELQKKVFEKGFSTKGENRGYGLYLVANSIQNLNGGLIIDSKLQLGTEFHIQIPYEEKRYDHD</sequence>
<dbReference type="InterPro" id="IPR033463">
    <property type="entry name" value="sCache_3"/>
</dbReference>
<keyword evidence="7 14" id="KW-0812">Transmembrane</keyword>
<keyword evidence="13 14" id="KW-0472">Membrane</keyword>
<feature type="transmembrane region" description="Helical" evidence="14">
    <location>
        <begin position="174"/>
        <end position="195"/>
    </location>
</feature>
<keyword evidence="9 16" id="KW-0418">Kinase</keyword>
<evidence type="ECO:0000256" key="1">
    <source>
        <dbReference type="ARBA" id="ARBA00000085"/>
    </source>
</evidence>
<dbReference type="SMART" id="SM00387">
    <property type="entry name" value="HATPase_c"/>
    <property type="match status" value="1"/>
</dbReference>
<dbReference type="SMART" id="SM00091">
    <property type="entry name" value="PAS"/>
    <property type="match status" value="1"/>
</dbReference>
<evidence type="ECO:0000256" key="7">
    <source>
        <dbReference type="ARBA" id="ARBA00022692"/>
    </source>
</evidence>
<keyword evidence="11 14" id="KW-1133">Transmembrane helix</keyword>
<dbReference type="Pfam" id="PF02518">
    <property type="entry name" value="HATPase_c"/>
    <property type="match status" value="1"/>
</dbReference>
<evidence type="ECO:0000256" key="11">
    <source>
        <dbReference type="ARBA" id="ARBA00022989"/>
    </source>
</evidence>
<evidence type="ECO:0000256" key="6">
    <source>
        <dbReference type="ARBA" id="ARBA00022679"/>
    </source>
</evidence>
<evidence type="ECO:0000256" key="3">
    <source>
        <dbReference type="ARBA" id="ARBA00012438"/>
    </source>
</evidence>
<accession>A0ABX2ZLB7</accession>
<comment type="subcellular location">
    <subcellularLocation>
        <location evidence="2">Cell membrane</location>
        <topology evidence="2">Multi-pass membrane protein</topology>
    </subcellularLocation>
</comment>
<dbReference type="SUPFAM" id="SSF55874">
    <property type="entry name" value="ATPase domain of HSP90 chaperone/DNA topoisomerase II/histidine kinase"/>
    <property type="match status" value="1"/>
</dbReference>
<name>A0ABX2ZLB7_9BACI</name>
<dbReference type="GO" id="GO:0016301">
    <property type="term" value="F:kinase activity"/>
    <property type="evidence" value="ECO:0007669"/>
    <property type="project" value="UniProtKB-KW"/>
</dbReference>
<dbReference type="InterPro" id="IPR005467">
    <property type="entry name" value="His_kinase_dom"/>
</dbReference>
<dbReference type="PROSITE" id="PS50109">
    <property type="entry name" value="HIS_KIN"/>
    <property type="match status" value="1"/>
</dbReference>
<evidence type="ECO:0000256" key="12">
    <source>
        <dbReference type="ARBA" id="ARBA00023012"/>
    </source>
</evidence>
<dbReference type="SUPFAM" id="SSF55890">
    <property type="entry name" value="Sporulation response regulatory protein Spo0B"/>
    <property type="match status" value="1"/>
</dbReference>
<dbReference type="InterPro" id="IPR004358">
    <property type="entry name" value="Sig_transdc_His_kin-like_C"/>
</dbReference>
<keyword evidence="10" id="KW-0067">ATP-binding</keyword>
<dbReference type="Pfam" id="PF17203">
    <property type="entry name" value="sCache_3_2"/>
    <property type="match status" value="1"/>
</dbReference>
<dbReference type="RefSeq" id="WP_069035355.1">
    <property type="nucleotide sequence ID" value="NZ_MDKC01000036.1"/>
</dbReference>
<keyword evidence="4" id="KW-1003">Cell membrane</keyword>
<evidence type="ECO:0000256" key="2">
    <source>
        <dbReference type="ARBA" id="ARBA00004651"/>
    </source>
</evidence>
<dbReference type="Pfam" id="PF14689">
    <property type="entry name" value="SPOB_a"/>
    <property type="match status" value="1"/>
</dbReference>
<comment type="catalytic activity">
    <reaction evidence="1">
        <text>ATP + protein L-histidine = ADP + protein N-phospho-L-histidine.</text>
        <dbReference type="EC" id="2.7.13.3"/>
    </reaction>
</comment>
<dbReference type="InterPro" id="IPR036890">
    <property type="entry name" value="HATPase_C_sf"/>
</dbReference>
<dbReference type="CDD" id="cd18773">
    <property type="entry name" value="PDC1_HK_sensor"/>
    <property type="match status" value="1"/>
</dbReference>
<evidence type="ECO:0000256" key="13">
    <source>
        <dbReference type="ARBA" id="ARBA00023136"/>
    </source>
</evidence>
<dbReference type="PANTHER" id="PTHR43547:SF10">
    <property type="entry name" value="SENSOR HISTIDINE KINASE DCUS"/>
    <property type="match status" value="1"/>
</dbReference>
<proteinExistence type="predicted"/>
<dbReference type="InterPro" id="IPR003594">
    <property type="entry name" value="HATPase_dom"/>
</dbReference>
<evidence type="ECO:0000256" key="5">
    <source>
        <dbReference type="ARBA" id="ARBA00022553"/>
    </source>
</evidence>
<evidence type="ECO:0000256" key="9">
    <source>
        <dbReference type="ARBA" id="ARBA00022777"/>
    </source>
</evidence>
<dbReference type="InterPro" id="IPR039506">
    <property type="entry name" value="SPOB_a"/>
</dbReference>
<dbReference type="CDD" id="cd00130">
    <property type="entry name" value="PAS"/>
    <property type="match status" value="1"/>
</dbReference>
<dbReference type="PRINTS" id="PR00344">
    <property type="entry name" value="BCTRLSENSOR"/>
</dbReference>
<protein>
    <recommendedName>
        <fullName evidence="3">histidine kinase</fullName>
        <ecNumber evidence="3">2.7.13.3</ecNumber>
    </recommendedName>
</protein>
<dbReference type="NCBIfam" id="NF008298">
    <property type="entry name" value="PRK11086.1"/>
    <property type="match status" value="1"/>
</dbReference>
<feature type="transmembrane region" description="Helical" evidence="14">
    <location>
        <begin position="12"/>
        <end position="33"/>
    </location>
</feature>
<organism evidence="16 17">
    <name type="scientific">Gottfriedia luciferensis</name>
    <dbReference type="NCBI Taxonomy" id="178774"/>
    <lineage>
        <taxon>Bacteria</taxon>
        <taxon>Bacillati</taxon>
        <taxon>Bacillota</taxon>
        <taxon>Bacilli</taxon>
        <taxon>Bacillales</taxon>
        <taxon>Bacillaceae</taxon>
        <taxon>Gottfriedia</taxon>
    </lineage>
</organism>
<dbReference type="Gene3D" id="1.10.287.130">
    <property type="match status" value="1"/>
</dbReference>
<comment type="caution">
    <text evidence="16">The sequence shown here is derived from an EMBL/GenBank/DDBJ whole genome shotgun (WGS) entry which is preliminary data.</text>
</comment>
<dbReference type="Proteomes" id="UP000094580">
    <property type="component" value="Unassembled WGS sequence"/>
</dbReference>
<evidence type="ECO:0000259" key="15">
    <source>
        <dbReference type="PROSITE" id="PS50109"/>
    </source>
</evidence>
<keyword evidence="5" id="KW-0597">Phosphoprotein</keyword>
<keyword evidence="6" id="KW-0808">Transferase</keyword>
<dbReference type="Gene3D" id="3.30.450.20">
    <property type="entry name" value="PAS domain"/>
    <property type="match status" value="2"/>
</dbReference>
<evidence type="ECO:0000313" key="16">
    <source>
        <dbReference type="EMBL" id="ODG90026.1"/>
    </source>
</evidence>
<feature type="domain" description="Histidine kinase" evidence="15">
    <location>
        <begin position="338"/>
        <end position="530"/>
    </location>
</feature>
<reference evidence="16 17" key="1">
    <citation type="submission" date="2016-07" db="EMBL/GenBank/DDBJ databases">
        <authorList>
            <person name="Townsley L."/>
            <person name="Shank E.A."/>
        </authorList>
    </citation>
    <scope>NUCLEOTIDE SEQUENCE [LARGE SCALE GENOMIC DNA]</scope>
    <source>
        <strain evidence="16 17">CH01</strain>
    </source>
</reference>
<evidence type="ECO:0000256" key="14">
    <source>
        <dbReference type="SAM" id="Phobius"/>
    </source>
</evidence>
<dbReference type="EC" id="2.7.13.3" evidence="3"/>
<evidence type="ECO:0000313" key="17">
    <source>
        <dbReference type="Proteomes" id="UP000094580"/>
    </source>
</evidence>
<dbReference type="Pfam" id="PF00989">
    <property type="entry name" value="PAS"/>
    <property type="match status" value="1"/>
</dbReference>
<keyword evidence="17" id="KW-1185">Reference proteome</keyword>
<evidence type="ECO:0000256" key="8">
    <source>
        <dbReference type="ARBA" id="ARBA00022741"/>
    </source>
</evidence>
<dbReference type="InterPro" id="IPR029151">
    <property type="entry name" value="Sensor-like_sf"/>
</dbReference>
<dbReference type="EMBL" id="MDKC01000036">
    <property type="protein sequence ID" value="ODG90026.1"/>
    <property type="molecule type" value="Genomic_DNA"/>
</dbReference>